<name>A0A0P1A9T8_PLAHL</name>
<dbReference type="Proteomes" id="UP000054928">
    <property type="component" value="Unassembled WGS sequence"/>
</dbReference>
<proteinExistence type="predicted"/>
<evidence type="ECO:0000313" key="2">
    <source>
        <dbReference type="Proteomes" id="UP000054928"/>
    </source>
</evidence>
<dbReference type="AlphaFoldDB" id="A0A0P1A9T8"/>
<dbReference type="EMBL" id="CCYD01000261">
    <property type="protein sequence ID" value="CEG37113.1"/>
    <property type="molecule type" value="Genomic_DNA"/>
</dbReference>
<protein>
    <submittedName>
        <fullName evidence="1">Uncharacterized protein</fullName>
    </submittedName>
</protein>
<organism evidence="1 2">
    <name type="scientific">Plasmopara halstedii</name>
    <name type="common">Downy mildew of sunflower</name>
    <dbReference type="NCBI Taxonomy" id="4781"/>
    <lineage>
        <taxon>Eukaryota</taxon>
        <taxon>Sar</taxon>
        <taxon>Stramenopiles</taxon>
        <taxon>Oomycota</taxon>
        <taxon>Peronosporomycetes</taxon>
        <taxon>Peronosporales</taxon>
        <taxon>Peronosporaceae</taxon>
        <taxon>Plasmopara</taxon>
    </lineage>
</organism>
<reference evidence="2" key="1">
    <citation type="submission" date="2014-09" db="EMBL/GenBank/DDBJ databases">
        <authorList>
            <person name="Sharma Rahul"/>
            <person name="Thines Marco"/>
        </authorList>
    </citation>
    <scope>NUCLEOTIDE SEQUENCE [LARGE SCALE GENOMIC DNA]</scope>
</reference>
<dbReference type="GeneID" id="36399623"/>
<evidence type="ECO:0000313" key="1">
    <source>
        <dbReference type="EMBL" id="CEG37113.1"/>
    </source>
</evidence>
<sequence>MSCCKFAGSPQIRRMLVASSSSDTSKHWSPYISSPKCQLLNNSVRVIVVLHRMSGRFTGETFATTNDEEGVKCCETALPSP</sequence>
<accession>A0A0P1A9T8</accession>
<keyword evidence="2" id="KW-1185">Reference proteome</keyword>
<dbReference type="RefSeq" id="XP_024573482.1">
    <property type="nucleotide sequence ID" value="XM_024722402.1"/>
</dbReference>